<evidence type="ECO:0000256" key="4">
    <source>
        <dbReference type="ARBA" id="ARBA00023163"/>
    </source>
</evidence>
<dbReference type="Proteomes" id="UP001629246">
    <property type="component" value="Unassembled WGS sequence"/>
</dbReference>
<dbReference type="Gene3D" id="1.10.10.10">
    <property type="entry name" value="Winged helix-like DNA-binding domain superfamily/Winged helix DNA-binding domain"/>
    <property type="match status" value="1"/>
</dbReference>
<protein>
    <submittedName>
        <fullName evidence="6">LysR substrate-binding domain-containing protein</fullName>
    </submittedName>
</protein>
<dbReference type="InterPro" id="IPR050950">
    <property type="entry name" value="HTH-type_LysR_regulators"/>
</dbReference>
<dbReference type="PROSITE" id="PS50931">
    <property type="entry name" value="HTH_LYSR"/>
    <property type="match status" value="1"/>
</dbReference>
<evidence type="ECO:0000256" key="3">
    <source>
        <dbReference type="ARBA" id="ARBA00023125"/>
    </source>
</evidence>
<dbReference type="CDD" id="cd08421">
    <property type="entry name" value="PBP2_LTTR_like_1"/>
    <property type="match status" value="1"/>
</dbReference>
<evidence type="ECO:0000259" key="5">
    <source>
        <dbReference type="PROSITE" id="PS50931"/>
    </source>
</evidence>
<dbReference type="InterPro" id="IPR000847">
    <property type="entry name" value="LysR_HTH_N"/>
</dbReference>
<dbReference type="Gene3D" id="3.40.190.290">
    <property type="match status" value="1"/>
</dbReference>
<keyword evidence="7" id="KW-1185">Reference proteome</keyword>
<dbReference type="RefSeq" id="WP_408158248.1">
    <property type="nucleotide sequence ID" value="NZ_JAQQFM010000005.1"/>
</dbReference>
<dbReference type="InterPro" id="IPR036390">
    <property type="entry name" value="WH_DNA-bd_sf"/>
</dbReference>
<evidence type="ECO:0000256" key="2">
    <source>
        <dbReference type="ARBA" id="ARBA00023015"/>
    </source>
</evidence>
<organism evidence="6 7">
    <name type="scientific">Herbaspirillum lusitanum</name>
    <dbReference type="NCBI Taxonomy" id="213312"/>
    <lineage>
        <taxon>Bacteria</taxon>
        <taxon>Pseudomonadati</taxon>
        <taxon>Pseudomonadota</taxon>
        <taxon>Betaproteobacteria</taxon>
        <taxon>Burkholderiales</taxon>
        <taxon>Oxalobacteraceae</taxon>
        <taxon>Herbaspirillum</taxon>
    </lineage>
</organism>
<evidence type="ECO:0000313" key="7">
    <source>
        <dbReference type="Proteomes" id="UP001629246"/>
    </source>
</evidence>
<keyword evidence="3" id="KW-0238">DNA-binding</keyword>
<dbReference type="Pfam" id="PF00126">
    <property type="entry name" value="HTH_1"/>
    <property type="match status" value="1"/>
</dbReference>
<evidence type="ECO:0000313" key="6">
    <source>
        <dbReference type="EMBL" id="MFL9925060.1"/>
    </source>
</evidence>
<proteinExistence type="inferred from homology"/>
<dbReference type="Pfam" id="PF03466">
    <property type="entry name" value="LysR_substrate"/>
    <property type="match status" value="1"/>
</dbReference>
<accession>A0ABW9A9K0</accession>
<keyword evidence="2" id="KW-0805">Transcription regulation</keyword>
<comment type="similarity">
    <text evidence="1">Belongs to the LysR transcriptional regulatory family.</text>
</comment>
<gene>
    <name evidence="6" type="ORF">PQR62_12355</name>
</gene>
<reference evidence="6 7" key="1">
    <citation type="journal article" date="2024" name="Chem. Sci.">
        <title>Discovery of megapolipeptins by genome mining of a Burkholderiales bacteria collection.</title>
        <authorList>
            <person name="Paulo B.S."/>
            <person name="Recchia M.J.J."/>
            <person name="Lee S."/>
            <person name="Fergusson C.H."/>
            <person name="Romanowski S.B."/>
            <person name="Hernandez A."/>
            <person name="Krull N."/>
            <person name="Liu D.Y."/>
            <person name="Cavanagh H."/>
            <person name="Bos A."/>
            <person name="Gray C.A."/>
            <person name="Murphy B.T."/>
            <person name="Linington R.G."/>
            <person name="Eustaquio A.S."/>
        </authorList>
    </citation>
    <scope>NUCLEOTIDE SEQUENCE [LARGE SCALE GENOMIC DNA]</scope>
    <source>
        <strain evidence="6 7">RL21-008-BIB-A</strain>
    </source>
</reference>
<dbReference type="EMBL" id="JAQQFM010000005">
    <property type="protein sequence ID" value="MFL9925060.1"/>
    <property type="molecule type" value="Genomic_DNA"/>
</dbReference>
<dbReference type="InterPro" id="IPR036388">
    <property type="entry name" value="WH-like_DNA-bd_sf"/>
</dbReference>
<sequence length="320" mass="35769">MLFDLTDLRLFILIAELNSLTRSAERMNLSLAATSNRIKELETRFGMRLLYREHKGVQLTPAGQTFLQHAQQFMQQVERLKSDMQQYNNGIKGYIRIFANTTAVTEFMPEILGRFLTLHPQVNVALEERLNHDIMRGIQEGTADIGIVAGPVQGDGLEILNFSTDRLVLVTALEHPLAVAGIGPIPFSDTLEYEHVGLHEGSTLHHFLSKIVSESGQRLKLRIQVRSFEAMCRMIETNVGIGIVPLSAALRHRHTMQLALVELSDPWSVRERSMVVQNMDALSLHARNLVDFIREQTAQTAATEDNVTPIGAAAGKKKIA</sequence>
<evidence type="ECO:0000256" key="1">
    <source>
        <dbReference type="ARBA" id="ARBA00009437"/>
    </source>
</evidence>
<keyword evidence="4" id="KW-0804">Transcription</keyword>
<dbReference type="InterPro" id="IPR005119">
    <property type="entry name" value="LysR_subst-bd"/>
</dbReference>
<comment type="caution">
    <text evidence="6">The sequence shown here is derived from an EMBL/GenBank/DDBJ whole genome shotgun (WGS) entry which is preliminary data.</text>
</comment>
<name>A0ABW9A9K0_9BURK</name>
<feature type="domain" description="HTH lysR-type" evidence="5">
    <location>
        <begin position="3"/>
        <end position="60"/>
    </location>
</feature>
<dbReference type="SUPFAM" id="SSF53850">
    <property type="entry name" value="Periplasmic binding protein-like II"/>
    <property type="match status" value="1"/>
</dbReference>
<dbReference type="PANTHER" id="PTHR30419:SF2">
    <property type="entry name" value="LYSR FAMILY TRANSCRIPTIONAL REGULATOR"/>
    <property type="match status" value="1"/>
</dbReference>
<dbReference type="PANTHER" id="PTHR30419">
    <property type="entry name" value="HTH-TYPE TRANSCRIPTIONAL REGULATOR YBHD"/>
    <property type="match status" value="1"/>
</dbReference>
<dbReference type="SUPFAM" id="SSF46785">
    <property type="entry name" value="Winged helix' DNA-binding domain"/>
    <property type="match status" value="1"/>
</dbReference>